<evidence type="ECO:0000313" key="4">
    <source>
        <dbReference type="Proteomes" id="UP000273500"/>
    </source>
</evidence>
<evidence type="ECO:0000313" key="3">
    <source>
        <dbReference type="EMBL" id="RSK43746.1"/>
    </source>
</evidence>
<name>A0A428KB95_9BACT</name>
<dbReference type="RefSeq" id="WP_125424407.1">
    <property type="nucleotide sequence ID" value="NZ_RWIT01000023.1"/>
</dbReference>
<gene>
    <name evidence="3" type="ORF">EI291_21810</name>
</gene>
<keyword evidence="2" id="KW-0732">Signal</keyword>
<feature type="compositionally biased region" description="Pro residues" evidence="1">
    <location>
        <begin position="36"/>
        <end position="46"/>
    </location>
</feature>
<evidence type="ECO:0000256" key="2">
    <source>
        <dbReference type="SAM" id="SignalP"/>
    </source>
</evidence>
<dbReference type="Proteomes" id="UP000273500">
    <property type="component" value="Unassembled WGS sequence"/>
</dbReference>
<comment type="caution">
    <text evidence="3">The sequence shown here is derived from an EMBL/GenBank/DDBJ whole genome shotgun (WGS) entry which is preliminary data.</text>
</comment>
<feature type="region of interest" description="Disordered" evidence="1">
    <location>
        <begin position="19"/>
        <end position="100"/>
    </location>
</feature>
<sequence length="100" mass="10452">MLRTAFLGLLLTAAVATMAQTTPARKPAPARIRPTAPAPRPQPAPTKPASGGQGEYVAPDMTGAPDDRVTTDYSNRPLKKPAKGTSTLSSQPKSAQTQKQ</sequence>
<dbReference type="EMBL" id="RWIT01000023">
    <property type="protein sequence ID" value="RSK43746.1"/>
    <property type="molecule type" value="Genomic_DNA"/>
</dbReference>
<dbReference type="OrthoDB" id="887285at2"/>
<keyword evidence="4" id="KW-1185">Reference proteome</keyword>
<accession>A0A428KB95</accession>
<feature type="signal peptide" evidence="2">
    <location>
        <begin position="1"/>
        <end position="19"/>
    </location>
</feature>
<feature type="chain" id="PRO_5019453919" evidence="2">
    <location>
        <begin position="20"/>
        <end position="100"/>
    </location>
</feature>
<feature type="compositionally biased region" description="Polar residues" evidence="1">
    <location>
        <begin position="84"/>
        <end position="100"/>
    </location>
</feature>
<reference evidence="3 4" key="1">
    <citation type="submission" date="2018-12" db="EMBL/GenBank/DDBJ databases">
        <authorList>
            <person name="Feng G."/>
            <person name="Zhu H."/>
        </authorList>
    </citation>
    <scope>NUCLEOTIDE SEQUENCE [LARGE SCALE GENOMIC DNA]</scope>
    <source>
        <strain evidence="3 4">KCTC 12533</strain>
    </source>
</reference>
<organism evidence="3 4">
    <name type="scientific">Hymenobacter rigui</name>
    <dbReference type="NCBI Taxonomy" id="334424"/>
    <lineage>
        <taxon>Bacteria</taxon>
        <taxon>Pseudomonadati</taxon>
        <taxon>Bacteroidota</taxon>
        <taxon>Cytophagia</taxon>
        <taxon>Cytophagales</taxon>
        <taxon>Hymenobacteraceae</taxon>
        <taxon>Hymenobacter</taxon>
    </lineage>
</organism>
<dbReference type="AlphaFoldDB" id="A0A428KB95"/>
<protein>
    <submittedName>
        <fullName evidence="3">Uncharacterized protein</fullName>
    </submittedName>
</protein>
<feature type="compositionally biased region" description="Low complexity" evidence="1">
    <location>
        <begin position="19"/>
        <end position="35"/>
    </location>
</feature>
<evidence type="ECO:0000256" key="1">
    <source>
        <dbReference type="SAM" id="MobiDB-lite"/>
    </source>
</evidence>
<proteinExistence type="predicted"/>